<reference evidence="2 3" key="1">
    <citation type="submission" date="2021-06" db="EMBL/GenBank/DDBJ databases">
        <authorList>
            <person name="Criscuolo A."/>
        </authorList>
    </citation>
    <scope>NUCLEOTIDE SEQUENCE [LARGE SCALE GENOMIC DNA]</scope>
    <source>
        <strain evidence="3">CIP 111802</strain>
    </source>
</reference>
<name>A0ABM8VAD7_9BACL</name>
<dbReference type="GO" id="GO:0004340">
    <property type="term" value="F:glucokinase activity"/>
    <property type="evidence" value="ECO:0007669"/>
    <property type="project" value="UniProtKB-EC"/>
</dbReference>
<accession>A0ABM8VAD7</accession>
<evidence type="ECO:0000313" key="3">
    <source>
        <dbReference type="Proteomes" id="UP000730618"/>
    </source>
</evidence>
<gene>
    <name evidence="2" type="primary">glcK_1</name>
    <name evidence="2" type="ORF">PAECIP111802_00260</name>
</gene>
<dbReference type="Pfam" id="PF00480">
    <property type="entry name" value="ROK"/>
    <property type="match status" value="1"/>
</dbReference>
<sequence length="308" mass="32591">MEIAIDFGGTNIKLGLIDGGQARDLATLPAYSGQGLLKRLPAVEQAVLDMLKRHEISLDQCRGIGLAIPGIVDFAAGQLLSVNKKYADAIGFHFAGWAADTFCLRSVLENDARAALIGEVAHGAAQGERDVVLVSFGTGIGTSAMIDGKVLRGKHHLAGILGGHFVTGDMGVLCNCGNAGCLEAQASHWALPRLFRSHLHHSSSVLKEHEDLSYLTLLQAADAGDRVASELAEQLILQWGAGLVNMVHAYDPELVVLSGGLMKSASRVLPQLAAYVHKHAWAPWGKVRITAAARPELSVLLGVSHLLG</sequence>
<keyword evidence="2" id="KW-0808">Transferase</keyword>
<dbReference type="PANTHER" id="PTHR18964">
    <property type="entry name" value="ROK (REPRESSOR, ORF, KINASE) FAMILY"/>
    <property type="match status" value="1"/>
</dbReference>
<comment type="similarity">
    <text evidence="1">Belongs to the ROK (NagC/XylR) family.</text>
</comment>
<evidence type="ECO:0000313" key="2">
    <source>
        <dbReference type="EMBL" id="CAG7616204.1"/>
    </source>
</evidence>
<dbReference type="Proteomes" id="UP000730618">
    <property type="component" value="Unassembled WGS sequence"/>
</dbReference>
<evidence type="ECO:0000256" key="1">
    <source>
        <dbReference type="ARBA" id="ARBA00006479"/>
    </source>
</evidence>
<comment type="caution">
    <text evidence="2">The sequence shown here is derived from an EMBL/GenBank/DDBJ whole genome shotgun (WGS) entry which is preliminary data.</text>
</comment>
<dbReference type="RefSeq" id="WP_218096640.1">
    <property type="nucleotide sequence ID" value="NZ_CAJVCE010000001.1"/>
</dbReference>
<organism evidence="2 3">
    <name type="scientific">Paenibacillus allorhizosphaerae</name>
    <dbReference type="NCBI Taxonomy" id="2849866"/>
    <lineage>
        <taxon>Bacteria</taxon>
        <taxon>Bacillati</taxon>
        <taxon>Bacillota</taxon>
        <taxon>Bacilli</taxon>
        <taxon>Bacillales</taxon>
        <taxon>Paenibacillaceae</taxon>
        <taxon>Paenibacillus</taxon>
    </lineage>
</organism>
<keyword evidence="3" id="KW-1185">Reference proteome</keyword>
<dbReference type="EMBL" id="CAJVCE010000001">
    <property type="protein sequence ID" value="CAG7616204.1"/>
    <property type="molecule type" value="Genomic_DNA"/>
</dbReference>
<dbReference type="InterPro" id="IPR000600">
    <property type="entry name" value="ROK"/>
</dbReference>
<proteinExistence type="inferred from homology"/>
<dbReference type="EC" id="2.7.1.2" evidence="2"/>
<protein>
    <submittedName>
        <fullName evidence="2">Glucokinase</fullName>
        <ecNumber evidence="2">2.7.1.2</ecNumber>
    </submittedName>
</protein>
<dbReference type="PANTHER" id="PTHR18964:SF149">
    <property type="entry name" value="BIFUNCTIONAL UDP-N-ACETYLGLUCOSAMINE 2-EPIMERASE_N-ACETYLMANNOSAMINE KINASE"/>
    <property type="match status" value="1"/>
</dbReference>